<sequence>MIQYSCGSCEESAHLFSLYLYETGTWCETTDSERHFTLSSVHQMLASKSFLASAVALASRQRDAVQDQPRSLTLELYQYTIQLLLRQDPDEASATVLATCTLLCVYEMMASCVWEWRRHLKGCASLLHSRKWNGSCSGIVKSCFWAFARIDVWAAFISGKRLLIPTDSWVDNSSIPLVAANGTLDDYCNLAILIFARIVNLLADAQLCHMDSNLVYYSSVGKLWDELQEWWRLRPKEVCPLLRETTVCGNTFYHAGSILLLQSGCLRRRVDAPVSVMLQPLYIAGTALSENHVSSFQDTTGRNQSTWVGSHLEAPWGRPVPPVAADISEKYASEKIALLKQLARIECETGWKTSDRASELRNLWGFR</sequence>
<accession>Q0CRT0</accession>
<gene>
    <name evidence="3" type="ORF">ATEG_03604</name>
</gene>
<dbReference type="OrthoDB" id="4937900at2759"/>
<proteinExistence type="predicted"/>
<dbReference type="VEuPathDB" id="FungiDB:ATEG_03604"/>
<reference evidence="4" key="1">
    <citation type="submission" date="2005-09" db="EMBL/GenBank/DDBJ databases">
        <title>Annotation of the Aspergillus terreus NIH2624 genome.</title>
        <authorList>
            <person name="Birren B.W."/>
            <person name="Lander E.S."/>
            <person name="Galagan J.E."/>
            <person name="Nusbaum C."/>
            <person name="Devon K."/>
            <person name="Henn M."/>
            <person name="Ma L.-J."/>
            <person name="Jaffe D.B."/>
            <person name="Butler J."/>
            <person name="Alvarez P."/>
            <person name="Gnerre S."/>
            <person name="Grabherr M."/>
            <person name="Kleber M."/>
            <person name="Mauceli E.W."/>
            <person name="Brockman W."/>
            <person name="Rounsley S."/>
            <person name="Young S.K."/>
            <person name="LaButti K."/>
            <person name="Pushparaj V."/>
            <person name="DeCaprio D."/>
            <person name="Crawford M."/>
            <person name="Koehrsen M."/>
            <person name="Engels R."/>
            <person name="Montgomery P."/>
            <person name="Pearson M."/>
            <person name="Howarth C."/>
            <person name="Larson L."/>
            <person name="Luoma S."/>
            <person name="White J."/>
            <person name="Alvarado L."/>
            <person name="Kodira C.D."/>
            <person name="Zeng Q."/>
            <person name="Oleary S."/>
            <person name="Yandava C."/>
            <person name="Denning D.W."/>
            <person name="Nierman W.C."/>
            <person name="Milne T."/>
            <person name="Madden K."/>
        </authorList>
    </citation>
    <scope>NUCLEOTIDE SEQUENCE [LARGE SCALE GENOMIC DNA]</scope>
    <source>
        <strain evidence="4">NIH 2624 / FGSC A1156</strain>
    </source>
</reference>
<name>Q0CRT0_ASPTN</name>
<dbReference type="HOGENOM" id="CLU_008719_5_0_1"/>
<dbReference type="AlphaFoldDB" id="Q0CRT0"/>
<dbReference type="eggNOG" id="ENOG502RVUZ">
    <property type="taxonomic scope" value="Eukaryota"/>
</dbReference>
<dbReference type="PANTHER" id="PTHR37534">
    <property type="entry name" value="TRANSCRIPTIONAL ACTIVATOR PROTEIN UGA3"/>
    <property type="match status" value="1"/>
</dbReference>
<dbReference type="RefSeq" id="XP_001212782.1">
    <property type="nucleotide sequence ID" value="XM_001212782.1"/>
</dbReference>
<dbReference type="STRING" id="341663.Q0CRT0"/>
<dbReference type="InterPro" id="IPR021858">
    <property type="entry name" value="Fun_TF"/>
</dbReference>
<evidence type="ECO:0000256" key="2">
    <source>
        <dbReference type="ARBA" id="ARBA00023242"/>
    </source>
</evidence>
<organism evidence="3 4">
    <name type="scientific">Aspergillus terreus (strain NIH 2624 / FGSC A1156)</name>
    <dbReference type="NCBI Taxonomy" id="341663"/>
    <lineage>
        <taxon>Eukaryota</taxon>
        <taxon>Fungi</taxon>
        <taxon>Dikarya</taxon>
        <taxon>Ascomycota</taxon>
        <taxon>Pezizomycotina</taxon>
        <taxon>Eurotiomycetes</taxon>
        <taxon>Eurotiomycetidae</taxon>
        <taxon>Eurotiales</taxon>
        <taxon>Aspergillaceae</taxon>
        <taxon>Aspergillus</taxon>
        <taxon>Aspergillus subgen. Circumdati</taxon>
    </lineage>
</organism>
<protein>
    <recommendedName>
        <fullName evidence="5">Transcription factor domain-containing protein</fullName>
    </recommendedName>
</protein>
<dbReference type="EMBL" id="CH476598">
    <property type="protein sequence ID" value="EAU35406.1"/>
    <property type="molecule type" value="Genomic_DNA"/>
</dbReference>
<dbReference type="GO" id="GO:0000976">
    <property type="term" value="F:transcription cis-regulatory region binding"/>
    <property type="evidence" value="ECO:0007669"/>
    <property type="project" value="TreeGrafter"/>
</dbReference>
<dbReference type="Proteomes" id="UP000007963">
    <property type="component" value="Unassembled WGS sequence"/>
</dbReference>
<evidence type="ECO:0008006" key="5">
    <source>
        <dbReference type="Google" id="ProtNLM"/>
    </source>
</evidence>
<evidence type="ECO:0000313" key="4">
    <source>
        <dbReference type="Proteomes" id="UP000007963"/>
    </source>
</evidence>
<dbReference type="OMA" id="DAIWHAR"/>
<evidence type="ECO:0000256" key="1">
    <source>
        <dbReference type="ARBA" id="ARBA00004123"/>
    </source>
</evidence>
<keyword evidence="2" id="KW-0539">Nucleus</keyword>
<evidence type="ECO:0000313" key="3">
    <source>
        <dbReference type="EMBL" id="EAU35406.1"/>
    </source>
</evidence>
<dbReference type="GeneID" id="4318353"/>
<dbReference type="GO" id="GO:0005634">
    <property type="term" value="C:nucleus"/>
    <property type="evidence" value="ECO:0007669"/>
    <property type="project" value="UniProtKB-SubCell"/>
</dbReference>
<dbReference type="Pfam" id="PF11951">
    <property type="entry name" value="Fungal_trans_2"/>
    <property type="match status" value="1"/>
</dbReference>
<comment type="subcellular location">
    <subcellularLocation>
        <location evidence="1">Nucleus</location>
    </subcellularLocation>
</comment>
<dbReference type="GO" id="GO:0045944">
    <property type="term" value="P:positive regulation of transcription by RNA polymerase II"/>
    <property type="evidence" value="ECO:0007669"/>
    <property type="project" value="TreeGrafter"/>
</dbReference>
<dbReference type="GO" id="GO:0003700">
    <property type="term" value="F:DNA-binding transcription factor activity"/>
    <property type="evidence" value="ECO:0007669"/>
    <property type="project" value="TreeGrafter"/>
</dbReference>
<dbReference type="PANTHER" id="PTHR37534:SF4">
    <property type="entry name" value="ZN(II)2CYS6 TRANSCRIPTION FACTOR (EUROFUNG)"/>
    <property type="match status" value="1"/>
</dbReference>